<keyword evidence="6 13" id="KW-0812">Transmembrane</keyword>
<evidence type="ECO:0000256" key="3">
    <source>
        <dbReference type="ARBA" id="ARBA00009592"/>
    </source>
</evidence>
<dbReference type="SUPFAM" id="SSF52047">
    <property type="entry name" value="RNI-like"/>
    <property type="match status" value="2"/>
</dbReference>
<dbReference type="Proteomes" id="UP001324115">
    <property type="component" value="Unassembled WGS sequence"/>
</dbReference>
<evidence type="ECO:0000256" key="8">
    <source>
        <dbReference type="ARBA" id="ARBA00022737"/>
    </source>
</evidence>
<comment type="subcellular location">
    <subcellularLocation>
        <location evidence="1">Cell membrane</location>
        <topology evidence="1">Single-pass membrane protein</topology>
    </subcellularLocation>
    <subcellularLocation>
        <location evidence="2">Membrane</location>
        <topology evidence="2">Single-pass type I membrane protein</topology>
    </subcellularLocation>
</comment>
<gene>
    <name evidence="17" type="ORF">RGQ29_015933</name>
</gene>
<evidence type="ECO:0000256" key="14">
    <source>
        <dbReference type="SAM" id="SignalP"/>
    </source>
</evidence>
<evidence type="ECO:0000256" key="7">
    <source>
        <dbReference type="ARBA" id="ARBA00022729"/>
    </source>
</evidence>
<keyword evidence="10 13" id="KW-0472">Membrane</keyword>
<dbReference type="PANTHER" id="PTHR27000">
    <property type="entry name" value="LEUCINE-RICH REPEAT RECEPTOR-LIKE PROTEIN KINASE FAMILY PROTEIN-RELATED"/>
    <property type="match status" value="1"/>
</dbReference>
<dbReference type="FunFam" id="3.80.10.10:FF:000095">
    <property type="entry name" value="LRR receptor-like serine/threonine-protein kinase GSO1"/>
    <property type="match status" value="2"/>
</dbReference>
<dbReference type="PRINTS" id="PR00019">
    <property type="entry name" value="LEURICHRPT"/>
</dbReference>
<keyword evidence="5" id="KW-0433">Leucine-rich repeat</keyword>
<reference evidence="17 18" key="1">
    <citation type="journal article" date="2023" name="G3 (Bethesda)">
        <title>A haplotype-resolved chromosome-scale genome for Quercus rubra L. provides insights into the genetics of adaptive traits for red oak species.</title>
        <authorList>
            <person name="Kapoor B."/>
            <person name="Jenkins J."/>
            <person name="Schmutz J."/>
            <person name="Zhebentyayeva T."/>
            <person name="Kuelheim C."/>
            <person name="Coggeshall M."/>
            <person name="Heim C."/>
            <person name="Lasky J.R."/>
            <person name="Leites L."/>
            <person name="Islam-Faridi N."/>
            <person name="Romero-Severson J."/>
            <person name="DeLeo V.L."/>
            <person name="Lucas S.M."/>
            <person name="Lazic D."/>
            <person name="Gailing O."/>
            <person name="Carlson J."/>
            <person name="Staton M."/>
        </authorList>
    </citation>
    <scope>NUCLEOTIDE SEQUENCE [LARGE SCALE GENOMIC DNA]</scope>
    <source>
        <strain evidence="17">Pseudo-F2</strain>
    </source>
</reference>
<evidence type="ECO:0000256" key="11">
    <source>
        <dbReference type="ARBA" id="ARBA00023170"/>
    </source>
</evidence>
<dbReference type="GO" id="GO:0005886">
    <property type="term" value="C:plasma membrane"/>
    <property type="evidence" value="ECO:0007669"/>
    <property type="project" value="UniProtKB-SubCell"/>
</dbReference>
<sequence length="1178" mass="132607">MNHRYLPLFLASCFFFISLSQTSSNTSSQHHCLPDQSANLLQLRQEFVEKRMFVDESMYYEYDYHNGSYPKMKSWKADSDCCSWDGVTCDTQNGDVIGLDLSNSWLYGPLNSNSSLFSLPHLRKLNLALNNFTSSTIPSEFGQLIRLTHLNLSRSFLHGQIPSEISWLSNLVSLDLSSNDFYYSVGGDYYKKLLDLRRIDLEALVQNMTYLRELHLDNVNISSLLPQSLANLSSLTSLSLSWCYLHGKFPSDIFLLSRIQSIDLSYNPKLVGFLPKFQSRSSLKELRLPDTNFFGELPRSIGNLGSLKVLDLSHTKISGELPRSISNLKSLNYLDLSYTKISGELSNSISNLKSLNYLDLHSSNFLGTIPPSIGNLSQLTHLSLSYNNFHGQLPSILGNLKSLNYLDLDFSNFSGAIPSSIGNLSQLTHLSLSYNNFHGQLPSILGNLKSLSYLNLDFSNFSGAIPPFIGNLSQLTYLSLSYNKFHGQLPSTVGKLTKLTSLRLDGILYYQEVPSFLGNLTQLEDLSLSMNNFDCGFPIWLTNITTLRFINFNRNQLKGPIPSEIGRLSNLSTLFLSYNSLTEAIPSVLFTIPSLSTLHLDQNQLTFPLKFQNNSLSPLHSLVLSENKMNESFLRSIVNFTKLRMLSLSTINLKGKLELNIFFKLKELKFLDLSGNKVLVSKANINSTLPKFSYLWLSSCNLTEFPAFLEAQNELQYLDLSNNTIKGNIPKWFWNVGKETLEYLNLSYNFLSKFEQPLVVLPWKNMNLLDLSSNMWQGSFPIPPFSTQYFLASKNNLTGSIPPMICKVHALKVLDVSNNQLTGQIPQCLLNLSNSLEVLAMKNNHFQGNLPETFKNGCSLVTLDLNHNQIHGKIPRSLVKCRMLEVLNLGNNILNDTFPFWLESLSELKILVLRENGFYGPIWDPHINFGLSKLHVIDLSYNNFSGKLPFNYFQNWSAIQGVTDKDKSQTRYMGDGSNYYKDSMTIVNKGVELELVKILTIFTAIDLSNNQFCGEIPDSVGNLKALIVLNLSSNNFMSHIPSSLGNLIELESLDLSRNSLFGEIPQQLTSLTFLEYLNFSQNQLFGPIPQSGQFLTFQSSSFDGNSGLCGFQLSKKCGNDEIPTSEMRHESLLGKGFGWKVVVIGYACGLVIGLLTGHVVTSRRTDWLVRNFGVNLRR</sequence>
<evidence type="ECO:0000256" key="13">
    <source>
        <dbReference type="SAM" id="Phobius"/>
    </source>
</evidence>
<dbReference type="AlphaFoldDB" id="A0AAN7J438"/>
<evidence type="ECO:0000256" key="5">
    <source>
        <dbReference type="ARBA" id="ARBA00022614"/>
    </source>
</evidence>
<dbReference type="SUPFAM" id="SSF52058">
    <property type="entry name" value="L domain-like"/>
    <property type="match status" value="2"/>
</dbReference>
<evidence type="ECO:0000313" key="18">
    <source>
        <dbReference type="Proteomes" id="UP001324115"/>
    </source>
</evidence>
<feature type="transmembrane region" description="Helical" evidence="13">
    <location>
        <begin position="1137"/>
        <end position="1160"/>
    </location>
</feature>
<evidence type="ECO:0000256" key="10">
    <source>
        <dbReference type="ARBA" id="ARBA00023136"/>
    </source>
</evidence>
<keyword evidence="4" id="KW-1003">Cell membrane</keyword>
<feature type="domain" description="Leucine-rich repeat-containing N-terminal plant-type" evidence="15">
    <location>
        <begin position="71"/>
        <end position="90"/>
    </location>
</feature>
<keyword evidence="7 14" id="KW-0732">Signal</keyword>
<evidence type="ECO:0000256" key="9">
    <source>
        <dbReference type="ARBA" id="ARBA00022989"/>
    </source>
</evidence>
<evidence type="ECO:0000256" key="4">
    <source>
        <dbReference type="ARBA" id="ARBA00022475"/>
    </source>
</evidence>
<protein>
    <recommendedName>
        <fullName evidence="19">Leucine-rich repeat-containing N-terminal plant-type domain-containing protein</fullName>
    </recommendedName>
</protein>
<comment type="caution">
    <text evidence="17">The sequence shown here is derived from an EMBL/GenBank/DDBJ whole genome shotgun (WGS) entry which is preliminary data.</text>
</comment>
<dbReference type="Pfam" id="PF23598">
    <property type="entry name" value="LRR_14"/>
    <property type="match status" value="2"/>
</dbReference>
<feature type="chain" id="PRO_5043022464" description="Leucine-rich repeat-containing N-terminal plant-type domain-containing protein" evidence="14">
    <location>
        <begin position="23"/>
        <end position="1178"/>
    </location>
</feature>
<dbReference type="FunFam" id="3.80.10.10:FF:000213">
    <property type="entry name" value="Tyrosine-sulfated glycopeptide receptor 1"/>
    <property type="match status" value="1"/>
</dbReference>
<evidence type="ECO:0000256" key="1">
    <source>
        <dbReference type="ARBA" id="ARBA00004162"/>
    </source>
</evidence>
<dbReference type="InterPro" id="IPR001611">
    <property type="entry name" value="Leu-rich_rpt"/>
</dbReference>
<dbReference type="InterPro" id="IPR055414">
    <property type="entry name" value="LRR_R13L4/SHOC2-like"/>
</dbReference>
<proteinExistence type="inferred from homology"/>
<feature type="signal peptide" evidence="14">
    <location>
        <begin position="1"/>
        <end position="22"/>
    </location>
</feature>
<dbReference type="InterPro" id="IPR032675">
    <property type="entry name" value="LRR_dom_sf"/>
</dbReference>
<dbReference type="InterPro" id="IPR003591">
    <property type="entry name" value="Leu-rich_rpt_typical-subtyp"/>
</dbReference>
<dbReference type="Pfam" id="PF00560">
    <property type="entry name" value="LRR_1"/>
    <property type="match status" value="8"/>
</dbReference>
<organism evidence="17 18">
    <name type="scientific">Quercus rubra</name>
    <name type="common">Northern red oak</name>
    <name type="synonym">Quercus borealis</name>
    <dbReference type="NCBI Taxonomy" id="3512"/>
    <lineage>
        <taxon>Eukaryota</taxon>
        <taxon>Viridiplantae</taxon>
        <taxon>Streptophyta</taxon>
        <taxon>Embryophyta</taxon>
        <taxon>Tracheophyta</taxon>
        <taxon>Spermatophyta</taxon>
        <taxon>Magnoliopsida</taxon>
        <taxon>eudicotyledons</taxon>
        <taxon>Gunneridae</taxon>
        <taxon>Pentapetalae</taxon>
        <taxon>rosids</taxon>
        <taxon>fabids</taxon>
        <taxon>Fagales</taxon>
        <taxon>Fagaceae</taxon>
        <taxon>Quercus</taxon>
    </lineage>
</organism>
<dbReference type="Pfam" id="PF13855">
    <property type="entry name" value="LRR_8"/>
    <property type="match status" value="1"/>
</dbReference>
<evidence type="ECO:0000256" key="6">
    <source>
        <dbReference type="ARBA" id="ARBA00022692"/>
    </source>
</evidence>
<evidence type="ECO:0000256" key="12">
    <source>
        <dbReference type="ARBA" id="ARBA00023180"/>
    </source>
</evidence>
<name>A0AAN7J438_QUERU</name>
<keyword evidence="9 13" id="KW-1133">Transmembrane helix</keyword>
<keyword evidence="8" id="KW-0677">Repeat</keyword>
<evidence type="ECO:0000256" key="2">
    <source>
        <dbReference type="ARBA" id="ARBA00004479"/>
    </source>
</evidence>
<evidence type="ECO:0000259" key="16">
    <source>
        <dbReference type="Pfam" id="PF23598"/>
    </source>
</evidence>
<evidence type="ECO:0008006" key="19">
    <source>
        <dbReference type="Google" id="ProtNLM"/>
    </source>
</evidence>
<dbReference type="PROSITE" id="PS51450">
    <property type="entry name" value="LRR"/>
    <property type="match status" value="1"/>
</dbReference>
<dbReference type="InterPro" id="IPR013210">
    <property type="entry name" value="LRR_N_plant-typ"/>
</dbReference>
<evidence type="ECO:0000313" key="17">
    <source>
        <dbReference type="EMBL" id="KAK4598674.1"/>
    </source>
</evidence>
<evidence type="ECO:0000259" key="15">
    <source>
        <dbReference type="Pfam" id="PF08263"/>
    </source>
</evidence>
<keyword evidence="12" id="KW-0325">Glycoprotein</keyword>
<dbReference type="EMBL" id="JAXUIC010000003">
    <property type="protein sequence ID" value="KAK4598674.1"/>
    <property type="molecule type" value="Genomic_DNA"/>
</dbReference>
<accession>A0AAN7J438</accession>
<feature type="domain" description="Disease resistance R13L4/SHOC-2-like LRR" evidence="16">
    <location>
        <begin position="445"/>
        <end position="550"/>
    </location>
</feature>
<dbReference type="PANTHER" id="PTHR27000:SF803">
    <property type="entry name" value="RECEPTOR-LIKE PROTEIN 45"/>
    <property type="match status" value="1"/>
</dbReference>
<dbReference type="Pfam" id="PF08263">
    <property type="entry name" value="LRRNT_2"/>
    <property type="match status" value="1"/>
</dbReference>
<keyword evidence="11" id="KW-0675">Receptor</keyword>
<dbReference type="Gene3D" id="3.80.10.10">
    <property type="entry name" value="Ribonuclease Inhibitor"/>
    <property type="match status" value="6"/>
</dbReference>
<comment type="similarity">
    <text evidence="3">Belongs to the RLP family.</text>
</comment>
<feature type="domain" description="Disease resistance R13L4/SHOC-2-like LRR" evidence="16">
    <location>
        <begin position="282"/>
        <end position="362"/>
    </location>
</feature>
<dbReference type="SMART" id="SM00369">
    <property type="entry name" value="LRR_TYP"/>
    <property type="match status" value="15"/>
</dbReference>
<keyword evidence="18" id="KW-1185">Reference proteome</keyword>